<dbReference type="AlphaFoldDB" id="A0A7S1WC14"/>
<dbReference type="EMBL" id="HBGE01061441">
    <property type="protein sequence ID" value="CAD9160055.1"/>
    <property type="molecule type" value="Transcribed_RNA"/>
</dbReference>
<feature type="compositionally biased region" description="Basic and acidic residues" evidence="1">
    <location>
        <begin position="13"/>
        <end position="24"/>
    </location>
</feature>
<accession>A0A7S1WC14</accession>
<proteinExistence type="predicted"/>
<evidence type="ECO:0000256" key="1">
    <source>
        <dbReference type="SAM" id="MobiDB-lite"/>
    </source>
</evidence>
<feature type="compositionally biased region" description="Acidic residues" evidence="1">
    <location>
        <begin position="25"/>
        <end position="43"/>
    </location>
</feature>
<evidence type="ECO:0000313" key="2">
    <source>
        <dbReference type="EMBL" id="CAD9160055.1"/>
    </source>
</evidence>
<feature type="compositionally biased region" description="Basic and acidic residues" evidence="1">
    <location>
        <begin position="59"/>
        <end position="76"/>
    </location>
</feature>
<gene>
    <name evidence="2" type="ORF">ACAT0790_LOCUS36820</name>
</gene>
<sequence>MADWDDEEWDEEEVKKPEKAKPEWDDSGDEDDENEEKEEEEPEAQPKGKAPQEAAAGSTKKEPDAPEQKVVMKDSMEELEVNLQQHVDTLVKMVVPKIRDAQAKNAAAKFLGDALKTLQVKLTLQEAEQLQKNCKEFTTKRKKQDLEAKKKKAQEEEEEKKAALPQNDVKDSDFFADFM</sequence>
<feature type="region of interest" description="Disordered" evidence="1">
    <location>
        <begin position="137"/>
        <end position="179"/>
    </location>
</feature>
<feature type="compositionally biased region" description="Acidic residues" evidence="1">
    <location>
        <begin position="1"/>
        <end position="12"/>
    </location>
</feature>
<organism evidence="2">
    <name type="scientific">Alexandrium catenella</name>
    <name type="common">Red tide dinoflagellate</name>
    <name type="synonym">Gonyaulax catenella</name>
    <dbReference type="NCBI Taxonomy" id="2925"/>
    <lineage>
        <taxon>Eukaryota</taxon>
        <taxon>Sar</taxon>
        <taxon>Alveolata</taxon>
        <taxon>Dinophyceae</taxon>
        <taxon>Gonyaulacales</taxon>
        <taxon>Pyrocystaceae</taxon>
        <taxon>Alexandrium</taxon>
    </lineage>
</organism>
<name>A0A7S1WC14_ALECA</name>
<feature type="compositionally biased region" description="Basic and acidic residues" evidence="1">
    <location>
        <begin position="137"/>
        <end position="148"/>
    </location>
</feature>
<reference evidence="2" key="1">
    <citation type="submission" date="2021-01" db="EMBL/GenBank/DDBJ databases">
        <authorList>
            <person name="Corre E."/>
            <person name="Pelletier E."/>
            <person name="Niang G."/>
            <person name="Scheremetjew M."/>
            <person name="Finn R."/>
            <person name="Kale V."/>
            <person name="Holt S."/>
            <person name="Cochrane G."/>
            <person name="Meng A."/>
            <person name="Brown T."/>
            <person name="Cohen L."/>
        </authorList>
    </citation>
    <scope>NUCLEOTIDE SEQUENCE</scope>
    <source>
        <strain evidence="2">OF101</strain>
    </source>
</reference>
<protein>
    <submittedName>
        <fullName evidence="2">Uncharacterized protein</fullName>
    </submittedName>
</protein>
<feature type="region of interest" description="Disordered" evidence="1">
    <location>
        <begin position="1"/>
        <end position="76"/>
    </location>
</feature>